<evidence type="ECO:0000256" key="4">
    <source>
        <dbReference type="ARBA" id="ARBA00023157"/>
    </source>
</evidence>
<dbReference type="GO" id="GO:0046326">
    <property type="term" value="P:positive regulation of D-glucose import"/>
    <property type="evidence" value="ECO:0007669"/>
    <property type="project" value="TreeGrafter"/>
</dbReference>
<keyword evidence="4" id="KW-1015">Disulfide bond</keyword>
<dbReference type="AlphaFoldDB" id="A0A6P3I9V1"/>
<evidence type="ECO:0000259" key="6">
    <source>
        <dbReference type="PROSITE" id="PS50871"/>
    </source>
</evidence>
<dbReference type="KEGG" id="bbis:104996101"/>
<keyword evidence="2" id="KW-0964">Secreted</keyword>
<name>A0A6P3I9V1_BISBB</name>
<dbReference type="OrthoDB" id="6431870at2759"/>
<evidence type="ECO:0000313" key="7">
    <source>
        <dbReference type="Proteomes" id="UP000515208"/>
    </source>
</evidence>
<evidence type="ECO:0000256" key="3">
    <source>
        <dbReference type="ARBA" id="ARBA00022729"/>
    </source>
</evidence>
<dbReference type="RefSeq" id="XP_010848532.1">
    <property type="nucleotide sequence ID" value="XM_010850230.1"/>
</dbReference>
<keyword evidence="7" id="KW-1185">Reference proteome</keyword>
<organism evidence="7 8">
    <name type="scientific">Bison bison bison</name>
    <name type="common">North American plains bison</name>
    <dbReference type="NCBI Taxonomy" id="43346"/>
    <lineage>
        <taxon>Eukaryota</taxon>
        <taxon>Metazoa</taxon>
        <taxon>Chordata</taxon>
        <taxon>Craniata</taxon>
        <taxon>Vertebrata</taxon>
        <taxon>Euteleostomi</taxon>
        <taxon>Mammalia</taxon>
        <taxon>Eutheria</taxon>
        <taxon>Laurasiatheria</taxon>
        <taxon>Artiodactyla</taxon>
        <taxon>Ruminantia</taxon>
        <taxon>Pecora</taxon>
        <taxon>Bovidae</taxon>
        <taxon>Bovinae</taxon>
        <taxon>Bison</taxon>
    </lineage>
</organism>
<evidence type="ECO:0000313" key="8">
    <source>
        <dbReference type="RefSeq" id="XP_010848532.1"/>
    </source>
</evidence>
<dbReference type="GO" id="GO:0005179">
    <property type="term" value="F:hormone activity"/>
    <property type="evidence" value="ECO:0007669"/>
    <property type="project" value="TreeGrafter"/>
</dbReference>
<proteinExistence type="predicted"/>
<reference evidence="8" key="1">
    <citation type="submission" date="2025-08" db="UniProtKB">
        <authorList>
            <consortium name="RefSeq"/>
        </authorList>
    </citation>
    <scope>IDENTIFICATION</scope>
    <source>
        <tissue evidence="8">Blood</tissue>
    </source>
</reference>
<evidence type="ECO:0000256" key="2">
    <source>
        <dbReference type="ARBA" id="ARBA00022525"/>
    </source>
</evidence>
<protein>
    <submittedName>
        <fullName evidence="8">Adipolin</fullName>
    </submittedName>
</protein>
<dbReference type="GO" id="GO:0046628">
    <property type="term" value="P:positive regulation of insulin receptor signaling pathway"/>
    <property type="evidence" value="ECO:0007669"/>
    <property type="project" value="TreeGrafter"/>
</dbReference>
<dbReference type="InterPro" id="IPR052136">
    <property type="entry name" value="Adipolin/Erythroferrone-rel"/>
</dbReference>
<feature type="domain" description="C1q" evidence="6">
    <location>
        <begin position="100"/>
        <end position="197"/>
    </location>
</feature>
<accession>A0A6P3I9V1</accession>
<dbReference type="PANTHER" id="PTHR24019">
    <property type="entry name" value="ADIPOLIN"/>
    <property type="match status" value="1"/>
</dbReference>
<dbReference type="GO" id="GO:0045721">
    <property type="term" value="P:negative regulation of gluconeogenesis"/>
    <property type="evidence" value="ECO:0007669"/>
    <property type="project" value="TreeGrafter"/>
</dbReference>
<keyword evidence="3" id="KW-0732">Signal</keyword>
<dbReference type="InterPro" id="IPR001073">
    <property type="entry name" value="C1q_dom"/>
</dbReference>
<dbReference type="CTD" id="388581"/>
<dbReference type="GeneID" id="104996101"/>
<dbReference type="GO" id="GO:0005615">
    <property type="term" value="C:extracellular space"/>
    <property type="evidence" value="ECO:0007669"/>
    <property type="project" value="TreeGrafter"/>
</dbReference>
<gene>
    <name evidence="8" type="primary">FAM132A</name>
</gene>
<comment type="subcellular location">
    <subcellularLocation>
        <location evidence="1">Secreted</location>
    </subcellularLocation>
</comment>
<keyword evidence="5" id="KW-0325">Glycoprotein</keyword>
<dbReference type="Proteomes" id="UP000515208">
    <property type="component" value="Unplaced"/>
</dbReference>
<evidence type="ECO:0000256" key="5">
    <source>
        <dbReference type="ARBA" id="ARBA00023180"/>
    </source>
</evidence>
<sequence length="197" mass="20914">MCRASRTQVLSLERSRLSASPFLLGIGQGHAALAKGQLMKGEGPGLGVGPTRATASCCLQLVGRDPHAATSHTCTVVPTEATEHRSLGLLGPVLPEGIGRQLVAEAFHCRLRGPVLVDKKTLVELQGFQAPAAQGAFLRGSGLSLASGRFTAPVTAIFQFSASLHVDPRELQGRVRPRARDTVRVLVCIESLCHRHM</sequence>
<evidence type="ECO:0000256" key="1">
    <source>
        <dbReference type="ARBA" id="ARBA00004613"/>
    </source>
</evidence>
<dbReference type="PANTHER" id="PTHR24019:SF12">
    <property type="entry name" value="ADIPOLIN"/>
    <property type="match status" value="1"/>
</dbReference>
<dbReference type="PROSITE" id="PS50871">
    <property type="entry name" value="C1Q"/>
    <property type="match status" value="1"/>
</dbReference>